<dbReference type="Proteomes" id="UP000799764">
    <property type="component" value="Unassembled WGS sequence"/>
</dbReference>
<evidence type="ECO:0000313" key="1">
    <source>
        <dbReference type="EMBL" id="KAF2446156.1"/>
    </source>
</evidence>
<proteinExistence type="predicted"/>
<keyword evidence="2" id="KW-1185">Reference proteome</keyword>
<reference evidence="1" key="1">
    <citation type="journal article" date="2020" name="Stud. Mycol.">
        <title>101 Dothideomycetes genomes: a test case for predicting lifestyles and emergence of pathogens.</title>
        <authorList>
            <person name="Haridas S."/>
            <person name="Albert R."/>
            <person name="Binder M."/>
            <person name="Bloem J."/>
            <person name="Labutti K."/>
            <person name="Salamov A."/>
            <person name="Andreopoulos B."/>
            <person name="Baker S."/>
            <person name="Barry K."/>
            <person name="Bills G."/>
            <person name="Bluhm B."/>
            <person name="Cannon C."/>
            <person name="Castanera R."/>
            <person name="Culley D."/>
            <person name="Daum C."/>
            <person name="Ezra D."/>
            <person name="Gonzalez J."/>
            <person name="Henrissat B."/>
            <person name="Kuo A."/>
            <person name="Liang C."/>
            <person name="Lipzen A."/>
            <person name="Lutzoni F."/>
            <person name="Magnuson J."/>
            <person name="Mondo S."/>
            <person name="Nolan M."/>
            <person name="Ohm R."/>
            <person name="Pangilinan J."/>
            <person name="Park H.-J."/>
            <person name="Ramirez L."/>
            <person name="Alfaro M."/>
            <person name="Sun H."/>
            <person name="Tritt A."/>
            <person name="Yoshinaga Y."/>
            <person name="Zwiers L.-H."/>
            <person name="Turgeon B."/>
            <person name="Goodwin S."/>
            <person name="Spatafora J."/>
            <person name="Crous P."/>
            <person name="Grigoriev I."/>
        </authorList>
    </citation>
    <scope>NUCLEOTIDE SEQUENCE</scope>
    <source>
        <strain evidence="1">CBS 690.94</strain>
    </source>
</reference>
<sequence length="127" mass="14298">MAFLRLDHLPAPHLPHSTPILLYYFAYGTVCVYTRLNFSLPCEAPAPVAACSGSYSGAGLRCMLYASCLHATSLFGGWARFSLKSVGIDMLALCLRTKCIRFWRCVMMRPCLLVFISFSFCKKFRHD</sequence>
<accession>A0A9P4PNR1</accession>
<protein>
    <submittedName>
        <fullName evidence="1">Uncharacterized protein</fullName>
    </submittedName>
</protein>
<comment type="caution">
    <text evidence="1">The sequence shown here is derived from an EMBL/GenBank/DDBJ whole genome shotgun (WGS) entry which is preliminary data.</text>
</comment>
<gene>
    <name evidence="1" type="ORF">P171DRAFT_253215</name>
</gene>
<dbReference type="AlphaFoldDB" id="A0A9P4PNR1"/>
<name>A0A9P4PNR1_9PLEO</name>
<dbReference type="EMBL" id="MU001498">
    <property type="protein sequence ID" value="KAF2446156.1"/>
    <property type="molecule type" value="Genomic_DNA"/>
</dbReference>
<organism evidence="1 2">
    <name type="scientific">Karstenula rhodostoma CBS 690.94</name>
    <dbReference type="NCBI Taxonomy" id="1392251"/>
    <lineage>
        <taxon>Eukaryota</taxon>
        <taxon>Fungi</taxon>
        <taxon>Dikarya</taxon>
        <taxon>Ascomycota</taxon>
        <taxon>Pezizomycotina</taxon>
        <taxon>Dothideomycetes</taxon>
        <taxon>Pleosporomycetidae</taxon>
        <taxon>Pleosporales</taxon>
        <taxon>Massarineae</taxon>
        <taxon>Didymosphaeriaceae</taxon>
        <taxon>Karstenula</taxon>
    </lineage>
</organism>
<evidence type="ECO:0000313" key="2">
    <source>
        <dbReference type="Proteomes" id="UP000799764"/>
    </source>
</evidence>